<sequence length="112" mass="12098">MSGSAFSKDERSRLRELAGEVYETELGQLLEELDAEFARWRVGELPASELLAAIEDFQQNQAHELGSLYRGLKEPELVARGIAQGLLPRAALDPVLLAKLDGLVAGCAPHGG</sequence>
<protein>
    <submittedName>
        <fullName evidence="1">Uncharacterized protein</fullName>
    </submittedName>
</protein>
<evidence type="ECO:0000313" key="2">
    <source>
        <dbReference type="Proteomes" id="UP001595892"/>
    </source>
</evidence>
<organism evidence="1 2">
    <name type="scientific">Coralloluteibacterium thermophilum</name>
    <dbReference type="NCBI Taxonomy" id="2707049"/>
    <lineage>
        <taxon>Bacteria</taxon>
        <taxon>Pseudomonadati</taxon>
        <taxon>Pseudomonadota</taxon>
        <taxon>Gammaproteobacteria</taxon>
        <taxon>Lysobacterales</taxon>
        <taxon>Lysobacteraceae</taxon>
        <taxon>Coralloluteibacterium</taxon>
    </lineage>
</organism>
<dbReference type="Proteomes" id="UP001595892">
    <property type="component" value="Unassembled WGS sequence"/>
</dbReference>
<reference evidence="2" key="1">
    <citation type="journal article" date="2019" name="Int. J. Syst. Evol. Microbiol.">
        <title>The Global Catalogue of Microorganisms (GCM) 10K type strain sequencing project: providing services to taxonomists for standard genome sequencing and annotation.</title>
        <authorList>
            <consortium name="The Broad Institute Genomics Platform"/>
            <consortium name="The Broad Institute Genome Sequencing Center for Infectious Disease"/>
            <person name="Wu L."/>
            <person name="Ma J."/>
        </authorList>
    </citation>
    <scope>NUCLEOTIDE SEQUENCE [LARGE SCALE GENOMIC DNA]</scope>
    <source>
        <strain evidence="2">CGMCC 1.13574</strain>
    </source>
</reference>
<proteinExistence type="predicted"/>
<dbReference type="RefSeq" id="WP_377005017.1">
    <property type="nucleotide sequence ID" value="NZ_JBHSGG010000033.1"/>
</dbReference>
<name>A0ABV9NM90_9GAMM</name>
<accession>A0ABV9NM90</accession>
<comment type="caution">
    <text evidence="1">The sequence shown here is derived from an EMBL/GenBank/DDBJ whole genome shotgun (WGS) entry which is preliminary data.</text>
</comment>
<keyword evidence="2" id="KW-1185">Reference proteome</keyword>
<evidence type="ECO:0000313" key="1">
    <source>
        <dbReference type="EMBL" id="MFC4728950.1"/>
    </source>
</evidence>
<dbReference type="EMBL" id="JBHSGG010000033">
    <property type="protein sequence ID" value="MFC4728950.1"/>
    <property type="molecule type" value="Genomic_DNA"/>
</dbReference>
<gene>
    <name evidence="1" type="ORF">ACFO3Q_12310</name>
</gene>